<protein>
    <submittedName>
        <fullName evidence="2">Beta-lactamase family protein</fullName>
    </submittedName>
</protein>
<dbReference type="Proteomes" id="UP000305546">
    <property type="component" value="Unassembled WGS sequence"/>
</dbReference>
<dbReference type="PANTHER" id="PTHR46825">
    <property type="entry name" value="D-ALANYL-D-ALANINE-CARBOXYPEPTIDASE/ENDOPEPTIDASE AMPH"/>
    <property type="match status" value="1"/>
</dbReference>
<gene>
    <name evidence="2" type="ORF">FG385_33275</name>
</gene>
<dbReference type="SUPFAM" id="SSF56601">
    <property type="entry name" value="beta-lactamase/transpeptidase-like"/>
    <property type="match status" value="1"/>
</dbReference>
<reference evidence="2 3" key="1">
    <citation type="submission" date="2019-06" db="EMBL/GenBank/DDBJ databases">
        <title>Amycolatopsis alkalitolerans sp. nov., isolated from Gastrodia elata Blume.</title>
        <authorList>
            <person name="Narsing Rao M.P."/>
            <person name="Li W.J."/>
        </authorList>
    </citation>
    <scope>NUCLEOTIDE SEQUENCE [LARGE SCALE GENOMIC DNA]</scope>
    <source>
        <strain evidence="2 3">SYSUP0005</strain>
    </source>
</reference>
<dbReference type="RefSeq" id="WP_139100787.1">
    <property type="nucleotide sequence ID" value="NZ_VDFW01000058.1"/>
</dbReference>
<dbReference type="Pfam" id="PF00144">
    <property type="entry name" value="Beta-lactamase"/>
    <property type="match status" value="1"/>
</dbReference>
<dbReference type="InterPro" id="IPR050491">
    <property type="entry name" value="AmpC-like"/>
</dbReference>
<dbReference type="Gene3D" id="3.40.710.10">
    <property type="entry name" value="DD-peptidase/beta-lactamase superfamily"/>
    <property type="match status" value="1"/>
</dbReference>
<evidence type="ECO:0000313" key="3">
    <source>
        <dbReference type="Proteomes" id="UP000305546"/>
    </source>
</evidence>
<keyword evidence="3" id="KW-1185">Reference proteome</keyword>
<organism evidence="2 3">
    <name type="scientific">Amycolatopsis alkalitolerans</name>
    <dbReference type="NCBI Taxonomy" id="2547244"/>
    <lineage>
        <taxon>Bacteria</taxon>
        <taxon>Bacillati</taxon>
        <taxon>Actinomycetota</taxon>
        <taxon>Actinomycetes</taxon>
        <taxon>Pseudonocardiales</taxon>
        <taxon>Pseudonocardiaceae</taxon>
        <taxon>Amycolatopsis</taxon>
    </lineage>
</organism>
<comment type="caution">
    <text evidence="2">The sequence shown here is derived from an EMBL/GenBank/DDBJ whole genome shotgun (WGS) entry which is preliminary data.</text>
</comment>
<evidence type="ECO:0000313" key="2">
    <source>
        <dbReference type="EMBL" id="TNC18883.1"/>
    </source>
</evidence>
<evidence type="ECO:0000259" key="1">
    <source>
        <dbReference type="Pfam" id="PF00144"/>
    </source>
</evidence>
<name>A0A5C4LRZ4_9PSEU</name>
<accession>A0A5C4LRZ4</accession>
<dbReference type="OrthoDB" id="4281716at2"/>
<sequence>MPAETELLNRHAMVGLAIGVIRDGRLEFHGHGFADLGSRTPVTEDTVFRVGSLTKTIIAIAISQLCERKLVELDAPAGEYLRAFRLVPATAAPTVRQLLTHTAGLPELVHPSHAFAPVLGQTVPFGHRVPTLAEFYGGGLRLVTEPGTTHTYSNHGFATLGQIIEDSTGQPLDAYFRDHIFTPLGMGHTDLVRSGRVTSRLATGYALRATGPHPVADRDLVTVGAGGVYSTTADMARYVTALLEGSPVIPEPGRMFAPQYQPDPRLPGVGLAFFRRDFGGHPVVEHEGLMPGFNSWLTVAPDDGVGIVAFTNGARGAHAWLGAEVSALLRHFLGVPEPALRTDLPQRPEVWTKLCGWYSFRGSPRDVQKWFIAGAQVFVRRGRLTLRPLTPIPALARGLALHPDDDEDPGVFRVDLSAVGLGTSRVVFGDDAFHVEFTPMSFDKRRRPIRGRIPRRSRTSRRAG</sequence>
<proteinExistence type="predicted"/>
<dbReference type="EMBL" id="VDFW01000058">
    <property type="protein sequence ID" value="TNC18883.1"/>
    <property type="molecule type" value="Genomic_DNA"/>
</dbReference>
<dbReference type="AlphaFoldDB" id="A0A5C4LRZ4"/>
<dbReference type="PANTHER" id="PTHR46825:SF9">
    <property type="entry name" value="BETA-LACTAMASE-RELATED DOMAIN-CONTAINING PROTEIN"/>
    <property type="match status" value="1"/>
</dbReference>
<dbReference type="InterPro" id="IPR012338">
    <property type="entry name" value="Beta-lactam/transpept-like"/>
</dbReference>
<feature type="domain" description="Beta-lactamase-related" evidence="1">
    <location>
        <begin position="5"/>
        <end position="317"/>
    </location>
</feature>
<dbReference type="InterPro" id="IPR001466">
    <property type="entry name" value="Beta-lactam-related"/>
</dbReference>